<reference evidence="2 3" key="1">
    <citation type="submission" date="2024-11" db="EMBL/GenBank/DDBJ databases">
        <authorList>
            <person name="Heng Y.C."/>
            <person name="Lim A.C.H."/>
            <person name="Lee J.K.Y."/>
            <person name="Kittelmann S."/>
        </authorList>
    </citation>
    <scope>NUCLEOTIDE SEQUENCE [LARGE SCALE GENOMIC DNA]</scope>
    <source>
        <strain evidence="2 3">WILCCON 0112</strain>
    </source>
</reference>
<gene>
    <name evidence="2" type="ORF">ACJDTP_11595</name>
</gene>
<feature type="domain" description="GmrSD restriction endonucleases N-terminal" evidence="1">
    <location>
        <begin position="63"/>
        <end position="199"/>
    </location>
</feature>
<dbReference type="RefSeq" id="WP_406761288.1">
    <property type="nucleotide sequence ID" value="NZ_JBJIAB010000012.1"/>
</dbReference>
<organism evidence="2 3">
    <name type="scientific">Candidatus Clostridium helianthi</name>
    <dbReference type="NCBI Taxonomy" id="3381660"/>
    <lineage>
        <taxon>Bacteria</taxon>
        <taxon>Bacillati</taxon>
        <taxon>Bacillota</taxon>
        <taxon>Clostridia</taxon>
        <taxon>Eubacteriales</taxon>
        <taxon>Clostridiaceae</taxon>
        <taxon>Clostridium</taxon>
    </lineage>
</organism>
<keyword evidence="3" id="KW-1185">Reference proteome</keyword>
<accession>A0ABW8S4P5</accession>
<dbReference type="PANTHER" id="PTHR39639:SF1">
    <property type="entry name" value="DUF262 DOMAIN-CONTAINING PROTEIN"/>
    <property type="match status" value="1"/>
</dbReference>
<dbReference type="EMBL" id="JBJIAB010000012">
    <property type="protein sequence ID" value="MFL0165712.1"/>
    <property type="molecule type" value="Genomic_DNA"/>
</dbReference>
<proteinExistence type="predicted"/>
<evidence type="ECO:0000259" key="1">
    <source>
        <dbReference type="Pfam" id="PF03235"/>
    </source>
</evidence>
<dbReference type="Proteomes" id="UP001623600">
    <property type="component" value="Unassembled WGS sequence"/>
</dbReference>
<dbReference type="Pfam" id="PF03235">
    <property type="entry name" value="GmrSD_N"/>
    <property type="match status" value="1"/>
</dbReference>
<name>A0ABW8S4P5_9CLOT</name>
<sequence>MLTLQKENEEVKKKEIDEIEDYGTLDIDEDDLKIEYPNFSIKIDRVQYSIFEMKRRYDRDMICIDPSFQRNYVWTKPRQKSELIESVVMGIPLPLIYLAENKDGQLIVVDGRQRLTTFFDFLNNKFSLKGLKIMKAINDKKFKDLENENPQYATMIEDFQLVVQIIKYPTPDRVRFDIFDRVNRGGTSLNKQEMRNALYQGKATELLDKLSESNDFKYATGKGVSSQRMKDKYIILRAVAFYLWNEGMLKDERGKLIEYKSDMEEFLGKVMQYLNDTSDKQVEEIGDIFINIMRRSFRILGQDAFRIPSNYKKKRPISMTLFESIFYFLYLSKNIEDSYVKKIIDKLLKDGEFIKSLEHAIDSSSQIETRFNIIKKKYKEVLNDN</sequence>
<dbReference type="PANTHER" id="PTHR39639">
    <property type="entry name" value="CHROMOSOME 16, WHOLE GENOME SHOTGUN SEQUENCE"/>
    <property type="match status" value="1"/>
</dbReference>
<evidence type="ECO:0000313" key="2">
    <source>
        <dbReference type="EMBL" id="MFL0165712.1"/>
    </source>
</evidence>
<dbReference type="InterPro" id="IPR004919">
    <property type="entry name" value="GmrSD_N"/>
</dbReference>
<protein>
    <submittedName>
        <fullName evidence="2">DUF262 domain-containing protein</fullName>
    </submittedName>
</protein>
<evidence type="ECO:0000313" key="3">
    <source>
        <dbReference type="Proteomes" id="UP001623600"/>
    </source>
</evidence>
<comment type="caution">
    <text evidence="2">The sequence shown here is derived from an EMBL/GenBank/DDBJ whole genome shotgun (WGS) entry which is preliminary data.</text>
</comment>